<keyword evidence="5" id="KW-1185">Reference proteome</keyword>
<keyword evidence="3" id="KW-0949">S-adenosyl-L-methionine</keyword>
<comment type="caution">
    <text evidence="4">The sequence shown here is derived from an EMBL/GenBank/DDBJ whole genome shotgun (WGS) entry which is preliminary data.</text>
</comment>
<dbReference type="PANTHER" id="PTHR10509">
    <property type="entry name" value="O-METHYLTRANSFERASE-RELATED"/>
    <property type="match status" value="1"/>
</dbReference>
<evidence type="ECO:0000256" key="3">
    <source>
        <dbReference type="ARBA" id="ARBA00022691"/>
    </source>
</evidence>
<dbReference type="SUPFAM" id="SSF53335">
    <property type="entry name" value="S-adenosyl-L-methionine-dependent methyltransferases"/>
    <property type="match status" value="1"/>
</dbReference>
<dbReference type="EMBL" id="WJHE01000646">
    <property type="protein sequence ID" value="MST33578.1"/>
    <property type="molecule type" value="Genomic_DNA"/>
</dbReference>
<evidence type="ECO:0000313" key="4">
    <source>
        <dbReference type="EMBL" id="MST33578.1"/>
    </source>
</evidence>
<keyword evidence="2" id="KW-0808">Transferase</keyword>
<name>A0ABW9QYT2_9ACTN</name>
<dbReference type="Proteomes" id="UP000437736">
    <property type="component" value="Unassembled WGS sequence"/>
</dbReference>
<accession>A0ABW9QYT2</accession>
<gene>
    <name evidence="4" type="ORF">GHK86_12715</name>
</gene>
<evidence type="ECO:0000256" key="1">
    <source>
        <dbReference type="ARBA" id="ARBA00022603"/>
    </source>
</evidence>
<dbReference type="GO" id="GO:0008168">
    <property type="term" value="F:methyltransferase activity"/>
    <property type="evidence" value="ECO:0007669"/>
    <property type="project" value="UniProtKB-KW"/>
</dbReference>
<dbReference type="InterPro" id="IPR002935">
    <property type="entry name" value="SAM_O-MeTrfase"/>
</dbReference>
<proteinExistence type="predicted"/>
<dbReference type="PROSITE" id="PS51682">
    <property type="entry name" value="SAM_OMT_I"/>
    <property type="match status" value="1"/>
</dbReference>
<evidence type="ECO:0000256" key="2">
    <source>
        <dbReference type="ARBA" id="ARBA00022679"/>
    </source>
</evidence>
<organism evidence="4 5">
    <name type="scientific">Acidiferrimicrobium australe</name>
    <dbReference type="NCBI Taxonomy" id="2664430"/>
    <lineage>
        <taxon>Bacteria</taxon>
        <taxon>Bacillati</taxon>
        <taxon>Actinomycetota</taxon>
        <taxon>Acidimicrobiia</taxon>
        <taxon>Acidimicrobiales</taxon>
        <taxon>Acidimicrobiaceae</taxon>
        <taxon>Acidiferrimicrobium</taxon>
    </lineage>
</organism>
<reference evidence="4 5" key="1">
    <citation type="submission" date="2019-11" db="EMBL/GenBank/DDBJ databases">
        <title>Acidiferrimicrobium australis gen. nov., sp. nov., an acidophilic and obligately heterotrophic, member of the Actinobacteria that catalyses dissimilatory oxido- reduction of iron isolated from metal-rich acidic water in Chile.</title>
        <authorList>
            <person name="Gonzalez D."/>
            <person name="Huber K."/>
            <person name="Hedrich S."/>
            <person name="Rojas-Villalobos C."/>
            <person name="Quatrini R."/>
            <person name="Dinamarca M.A."/>
            <person name="Schwarz A."/>
            <person name="Canales C."/>
            <person name="Nancucheo I."/>
        </authorList>
    </citation>
    <scope>NUCLEOTIDE SEQUENCE [LARGE SCALE GENOMIC DNA]</scope>
    <source>
        <strain evidence="4 5">USS-CCA1</strain>
    </source>
</reference>
<protein>
    <submittedName>
        <fullName evidence="4">Methyltransferase domain-containing protein</fullName>
    </submittedName>
</protein>
<dbReference type="Pfam" id="PF01596">
    <property type="entry name" value="Methyltransf_3"/>
    <property type="match status" value="1"/>
</dbReference>
<sequence>MSDPRWEAVDTYLHDALLPADPVLDATLADARAAGLPAIDVSPTQGALLQLLALAVGAERILEIGTLGGYSTIWLARALPPGGRLISLEIDPRHAEVARSNLRRAGLDDRAEVRVAPAADSLRALAASGAEPFDLVFIDADKPSNAGYFAAAMDLTRPGSIVVVDNVIRDGRVADAASTDPAVAGSRRVLEAIGAHPRVRATALQTVGLKGYDGLAIALVRS</sequence>
<dbReference type="Gene3D" id="3.40.50.150">
    <property type="entry name" value="Vaccinia Virus protein VP39"/>
    <property type="match status" value="1"/>
</dbReference>
<dbReference type="GO" id="GO:0032259">
    <property type="term" value="P:methylation"/>
    <property type="evidence" value="ECO:0007669"/>
    <property type="project" value="UniProtKB-KW"/>
</dbReference>
<dbReference type="CDD" id="cd02440">
    <property type="entry name" value="AdoMet_MTases"/>
    <property type="match status" value="1"/>
</dbReference>
<dbReference type="InterPro" id="IPR029063">
    <property type="entry name" value="SAM-dependent_MTases_sf"/>
</dbReference>
<dbReference type="InterPro" id="IPR050362">
    <property type="entry name" value="Cation-dep_OMT"/>
</dbReference>
<evidence type="ECO:0000313" key="5">
    <source>
        <dbReference type="Proteomes" id="UP000437736"/>
    </source>
</evidence>
<keyword evidence="1 4" id="KW-0489">Methyltransferase</keyword>
<dbReference type="PANTHER" id="PTHR10509:SF14">
    <property type="entry name" value="CAFFEOYL-COA O-METHYLTRANSFERASE 3-RELATED"/>
    <property type="match status" value="1"/>
</dbReference>